<name>A0ABP1Q689_9HEXA</name>
<dbReference type="EMBL" id="CAXLJM020000024">
    <property type="protein sequence ID" value="CAL8090630.1"/>
    <property type="molecule type" value="Genomic_DNA"/>
</dbReference>
<keyword evidence="1" id="KW-0812">Transmembrane</keyword>
<evidence type="ECO:0000256" key="1">
    <source>
        <dbReference type="SAM" id="Phobius"/>
    </source>
</evidence>
<feature type="transmembrane region" description="Helical" evidence="1">
    <location>
        <begin position="139"/>
        <end position="160"/>
    </location>
</feature>
<accession>A0ABP1Q689</accession>
<evidence type="ECO:0000313" key="3">
    <source>
        <dbReference type="Proteomes" id="UP001642540"/>
    </source>
</evidence>
<evidence type="ECO:0008006" key="4">
    <source>
        <dbReference type="Google" id="ProtNLM"/>
    </source>
</evidence>
<keyword evidence="1" id="KW-0472">Membrane</keyword>
<protein>
    <recommendedName>
        <fullName evidence="4">Gustatory receptor</fullName>
    </recommendedName>
</protein>
<feature type="transmembrane region" description="Helical" evidence="1">
    <location>
        <begin position="7"/>
        <end position="25"/>
    </location>
</feature>
<comment type="caution">
    <text evidence="2">The sequence shown here is derived from an EMBL/GenBank/DDBJ whole genome shotgun (WGS) entry which is preliminary data.</text>
</comment>
<sequence>MSKITDYQRVLWLCLSYMTLCKYYIVRDPKNGDFVIKKAGKIRLFFYYALWLNAVTKITYLILAYRKYLPVEVHFLDQMGMWDWFLTFSQLVQETNMWCRKYPLFEILCANWKIQEDVFRKLGSPKHVEKSILKNDRSLVRMHTLVVVQGCLAILVQFFIAPKYAANIYASVPYDNWILRIIFCTHEVLYVYHIWVYQICSIMICEVFASSYTHIIREMTVVFKQLIELGIRQENLVMEVNALSQEDNDTMKNDELSFENGIEREQRTSNSAANKSFRRKFIAKRMLDPKTKVPGTDYDITTLLRDYEKLTIATTSFNSWVGRLMGGTMASNYSQFVTDVFMMIQLLKEPETDMLAVTFYAGDACAGMLILFRMLMIISRLYPASQEFLHVLKQYLTYNSPLKRYLLKFQRRLRIIASNLGGYKTKAITVPKGINTLIQWYINAALWQRPADRRTEKRGMFDLGTGRGYSGFQAMRGNLGLAFASPGSHGKRK</sequence>
<feature type="transmembrane region" description="Helical" evidence="1">
    <location>
        <begin position="45"/>
        <end position="65"/>
    </location>
</feature>
<evidence type="ECO:0000313" key="2">
    <source>
        <dbReference type="EMBL" id="CAL8090630.1"/>
    </source>
</evidence>
<keyword evidence="1" id="KW-1133">Transmembrane helix</keyword>
<organism evidence="2 3">
    <name type="scientific">Orchesella dallaii</name>
    <dbReference type="NCBI Taxonomy" id="48710"/>
    <lineage>
        <taxon>Eukaryota</taxon>
        <taxon>Metazoa</taxon>
        <taxon>Ecdysozoa</taxon>
        <taxon>Arthropoda</taxon>
        <taxon>Hexapoda</taxon>
        <taxon>Collembola</taxon>
        <taxon>Entomobryomorpha</taxon>
        <taxon>Entomobryoidea</taxon>
        <taxon>Orchesellidae</taxon>
        <taxon>Orchesellinae</taxon>
        <taxon>Orchesella</taxon>
    </lineage>
</organism>
<dbReference type="Proteomes" id="UP001642540">
    <property type="component" value="Unassembled WGS sequence"/>
</dbReference>
<proteinExistence type="predicted"/>
<reference evidence="2 3" key="1">
    <citation type="submission" date="2024-08" db="EMBL/GenBank/DDBJ databases">
        <authorList>
            <person name="Cucini C."/>
            <person name="Frati F."/>
        </authorList>
    </citation>
    <scope>NUCLEOTIDE SEQUENCE [LARGE SCALE GENOMIC DNA]</scope>
</reference>
<keyword evidence="3" id="KW-1185">Reference proteome</keyword>
<feature type="transmembrane region" description="Helical" evidence="1">
    <location>
        <begin position="354"/>
        <end position="372"/>
    </location>
</feature>
<gene>
    <name evidence="2" type="ORF">ODALV1_LOCUS7707</name>
</gene>